<keyword evidence="6" id="KW-1185">Reference proteome</keyword>
<dbReference type="CDD" id="cd19075">
    <property type="entry name" value="AKR_AKR7A1-5"/>
    <property type="match status" value="1"/>
</dbReference>
<evidence type="ECO:0000313" key="6">
    <source>
        <dbReference type="Proteomes" id="UP000481858"/>
    </source>
</evidence>
<evidence type="ECO:0000256" key="1">
    <source>
        <dbReference type="ARBA" id="ARBA00023002"/>
    </source>
</evidence>
<keyword evidence="2" id="KW-0539">Nucleus</keyword>
<dbReference type="Gene3D" id="3.20.20.100">
    <property type="entry name" value="NADP-dependent oxidoreductase domain"/>
    <property type="match status" value="1"/>
</dbReference>
<dbReference type="AlphaFoldDB" id="A0A7C8IPG2"/>
<dbReference type="InterPro" id="IPR036812">
    <property type="entry name" value="NAD(P)_OxRdtase_dom_sf"/>
</dbReference>
<proteinExistence type="predicted"/>
<gene>
    <name evidence="5" type="ORF">GQX73_g8452</name>
</gene>
<dbReference type="GO" id="GO:0008270">
    <property type="term" value="F:zinc ion binding"/>
    <property type="evidence" value="ECO:0007669"/>
    <property type="project" value="InterPro"/>
</dbReference>
<evidence type="ECO:0000259" key="4">
    <source>
        <dbReference type="SMART" id="SM00906"/>
    </source>
</evidence>
<dbReference type="Proteomes" id="UP000481858">
    <property type="component" value="Unassembled WGS sequence"/>
</dbReference>
<dbReference type="CDD" id="cd12148">
    <property type="entry name" value="fungal_TF_MHR"/>
    <property type="match status" value="1"/>
</dbReference>
<dbReference type="SMART" id="SM00906">
    <property type="entry name" value="Fungal_trans"/>
    <property type="match status" value="1"/>
</dbReference>
<sequence>MSTPAKMKIVCGTMSFGSANTRGSPHINNVEQATQVLEAFQRHGHNELDSARAYGEGTTEELLGKVNWQGRGLKMDTKLYPSAGHPLEKDGGYSHTPEDVRRGLLDSLKALKADKIEMFYLHGPDRKHPYEDTLRAVDELYREGYFNSFGVSNYMAWEVAQMCEICERHSWIKPTAYEGHYHALQRRVEDELFPCLRHYGISFYVYSPLASGFLTGRYERDQSIGNLHLKYNWNDGYYDALDIIKPVAQKLDLTIAEMALRWLVHHSALKRELGDAIILGAGSLGNLERNLTDLEKGPLPEEAVKALGDACPAGVSITEAVPVLGGDIASLRGQVQSLGAQLKGLSEKLDILVSTLSLPVKWPSQHDYSARTSSRQHEPQQPLFVGHTRSAFSIDVAKTSLSQMGISPAAIDTASGSPSPAPSPRELSPEPGLDRNLVTEPLSPVADPLLTIPLTEICRLITVFHEEIEALYPFVNSDDLIAMASVKMKEFARPMEITDSNSRTACDMSEDKDINILRVAVAIAVVIEAKGQNSLSSKLIDLTDKKAAQVTRSSDVDLRDLQWLAWRTIGNAARMTLEMGLHRRRSLMDNYKSPDQQEKASRIFWCVYALDRRWSFGIGLPFALNDRDIDPELPEPGDEFAHLRCLMGWGRLCSKVWEALPPYGSPTTTIPVDQVQYLDFLIRNWLDSIPAHLQFNHPRFGLAPQNQPRILRRLCALLYLRGNYLRTLVYRHNVLSPSLVRADLRGARLVVDIAKDSIQVLVNLAETSDIYARQQATFNYFLLSALAVMLLAVCNAPKTFSDLCHESFSSAVELVRNFSHGSLASKRLWKSIRGLLPAVRSLGLKVGLNASNERGGNPDVEARDRLGQREDPLQQLTVEEIMPQIMPFELSPEGVASIPNTFQMGDDLMGLFNVFGQADAETAMFEDSFLASDPNYLPMTFPMEISRRFQGLI</sequence>
<reference evidence="5 6" key="1">
    <citation type="submission" date="2019-12" db="EMBL/GenBank/DDBJ databases">
        <title>Draft genome sequence of the ascomycete Xylaria multiplex DSM 110363.</title>
        <authorList>
            <person name="Buettner E."/>
            <person name="Kellner H."/>
        </authorList>
    </citation>
    <scope>NUCLEOTIDE SEQUENCE [LARGE SCALE GENOMIC DNA]</scope>
    <source>
        <strain evidence="5 6">DSM 110363</strain>
    </source>
</reference>
<dbReference type="PANTHER" id="PTHR43364:SF4">
    <property type="entry name" value="NAD(P)-LINKED OXIDOREDUCTASE SUPERFAMILY PROTEIN"/>
    <property type="match status" value="1"/>
</dbReference>
<organism evidence="5 6">
    <name type="scientific">Xylaria multiplex</name>
    <dbReference type="NCBI Taxonomy" id="323545"/>
    <lineage>
        <taxon>Eukaryota</taxon>
        <taxon>Fungi</taxon>
        <taxon>Dikarya</taxon>
        <taxon>Ascomycota</taxon>
        <taxon>Pezizomycotina</taxon>
        <taxon>Sordariomycetes</taxon>
        <taxon>Xylariomycetidae</taxon>
        <taxon>Xylariales</taxon>
        <taxon>Xylariaceae</taxon>
        <taxon>Xylaria</taxon>
    </lineage>
</organism>
<feature type="domain" description="Xylanolytic transcriptional activator regulatory" evidence="4">
    <location>
        <begin position="565"/>
        <end position="640"/>
    </location>
</feature>
<dbReference type="InParanoid" id="A0A7C8IPG2"/>
<evidence type="ECO:0000256" key="3">
    <source>
        <dbReference type="SAM" id="MobiDB-lite"/>
    </source>
</evidence>
<dbReference type="InterPro" id="IPR050523">
    <property type="entry name" value="AKR_Detox_Biosynth"/>
</dbReference>
<feature type="region of interest" description="Disordered" evidence="3">
    <location>
        <begin position="409"/>
        <end position="439"/>
    </location>
</feature>
<name>A0A7C8IPG2_9PEZI</name>
<dbReference type="InterPro" id="IPR023210">
    <property type="entry name" value="NADP_OxRdtase_dom"/>
</dbReference>
<evidence type="ECO:0000256" key="2">
    <source>
        <dbReference type="ARBA" id="ARBA00023242"/>
    </source>
</evidence>
<dbReference type="Pfam" id="PF04082">
    <property type="entry name" value="Fungal_trans"/>
    <property type="match status" value="1"/>
</dbReference>
<dbReference type="EMBL" id="WUBL01000125">
    <property type="protein sequence ID" value="KAF2965124.1"/>
    <property type="molecule type" value="Genomic_DNA"/>
</dbReference>
<protein>
    <recommendedName>
        <fullName evidence="4">Xylanolytic transcriptional activator regulatory domain-containing protein</fullName>
    </recommendedName>
</protein>
<dbReference type="GO" id="GO:0006351">
    <property type="term" value="P:DNA-templated transcription"/>
    <property type="evidence" value="ECO:0007669"/>
    <property type="project" value="InterPro"/>
</dbReference>
<dbReference type="GO" id="GO:0016491">
    <property type="term" value="F:oxidoreductase activity"/>
    <property type="evidence" value="ECO:0007669"/>
    <property type="project" value="UniProtKB-KW"/>
</dbReference>
<dbReference type="InterPro" id="IPR007219">
    <property type="entry name" value="XnlR_reg_dom"/>
</dbReference>
<comment type="caution">
    <text evidence="5">The sequence shown here is derived from an EMBL/GenBank/DDBJ whole genome shotgun (WGS) entry which is preliminary data.</text>
</comment>
<dbReference type="OrthoDB" id="39175at2759"/>
<keyword evidence="1" id="KW-0560">Oxidoreductase</keyword>
<dbReference type="SUPFAM" id="SSF51430">
    <property type="entry name" value="NAD(P)-linked oxidoreductase"/>
    <property type="match status" value="1"/>
</dbReference>
<accession>A0A7C8IPG2</accession>
<dbReference type="GO" id="GO:0003677">
    <property type="term" value="F:DNA binding"/>
    <property type="evidence" value="ECO:0007669"/>
    <property type="project" value="InterPro"/>
</dbReference>
<evidence type="ECO:0000313" key="5">
    <source>
        <dbReference type="EMBL" id="KAF2965124.1"/>
    </source>
</evidence>
<dbReference type="Pfam" id="PF00248">
    <property type="entry name" value="Aldo_ket_red"/>
    <property type="match status" value="1"/>
</dbReference>
<dbReference type="PANTHER" id="PTHR43364">
    <property type="entry name" value="NADH-SPECIFIC METHYLGLYOXAL REDUCTASE-RELATED"/>
    <property type="match status" value="1"/>
</dbReference>